<proteinExistence type="predicted"/>
<organism evidence="2 3">
    <name type="scientific">Halomarina ordinaria</name>
    <dbReference type="NCBI Taxonomy" id="3033939"/>
    <lineage>
        <taxon>Archaea</taxon>
        <taxon>Methanobacteriati</taxon>
        <taxon>Methanobacteriota</taxon>
        <taxon>Stenosarchaea group</taxon>
        <taxon>Halobacteria</taxon>
        <taxon>Halobacteriales</taxon>
        <taxon>Natronomonadaceae</taxon>
        <taxon>Halomarina</taxon>
    </lineage>
</organism>
<keyword evidence="3" id="KW-1185">Reference proteome</keyword>
<comment type="caution">
    <text evidence="2">The sequence shown here is derived from an EMBL/GenBank/DDBJ whole genome shotgun (WGS) entry which is preliminary data.</text>
</comment>
<dbReference type="Gene3D" id="3.40.50.620">
    <property type="entry name" value="HUPs"/>
    <property type="match status" value="1"/>
</dbReference>
<dbReference type="InterPro" id="IPR014729">
    <property type="entry name" value="Rossmann-like_a/b/a_fold"/>
</dbReference>
<reference evidence="2 3" key="1">
    <citation type="journal article" date="2019" name="Int. J. Syst. Evol. Microbiol.">
        <title>The Global Catalogue of Microorganisms (GCM) 10K type strain sequencing project: providing services to taxonomists for standard genome sequencing and annotation.</title>
        <authorList>
            <consortium name="The Broad Institute Genomics Platform"/>
            <consortium name="The Broad Institute Genome Sequencing Center for Infectious Disease"/>
            <person name="Wu L."/>
            <person name="Ma J."/>
        </authorList>
    </citation>
    <scope>NUCLEOTIDE SEQUENCE [LARGE SCALE GENOMIC DNA]</scope>
    <source>
        <strain evidence="2 3">PSRA2</strain>
    </source>
</reference>
<dbReference type="RefSeq" id="WP_304448915.1">
    <property type="nucleotide sequence ID" value="NZ_JARRAH010000001.1"/>
</dbReference>
<dbReference type="SUPFAM" id="SSF52402">
    <property type="entry name" value="Adenine nucleotide alpha hydrolases-like"/>
    <property type="match status" value="1"/>
</dbReference>
<dbReference type="AlphaFoldDB" id="A0ABD5UA64"/>
<dbReference type="InterPro" id="IPR006016">
    <property type="entry name" value="UspA"/>
</dbReference>
<gene>
    <name evidence="2" type="ORF">ACFQHK_12100</name>
</gene>
<evidence type="ECO:0000313" key="3">
    <source>
        <dbReference type="Proteomes" id="UP001596406"/>
    </source>
</evidence>
<evidence type="ECO:0000259" key="1">
    <source>
        <dbReference type="Pfam" id="PF00582"/>
    </source>
</evidence>
<sequence length="148" mass="15626">MSTESMVLLDHVLVPVASDEDAHATCAALRPYLDAVERVTALHVIEKRPNAVDKAPVEKRREDAAAFLGIVEATLGDVVGVDTRTAFGTDVVETVFEEAVDADATAVAFRPRGGGRLARLLAGDTATRLVTAPPRPVLALPEAETEVA</sequence>
<feature type="domain" description="UspA" evidence="1">
    <location>
        <begin position="10"/>
        <end position="140"/>
    </location>
</feature>
<name>A0ABD5UA64_9EURY</name>
<accession>A0ABD5UA64</accession>
<dbReference type="Pfam" id="PF00582">
    <property type="entry name" value="Usp"/>
    <property type="match status" value="1"/>
</dbReference>
<dbReference type="EMBL" id="JBHSXM010000001">
    <property type="protein sequence ID" value="MFC6837248.1"/>
    <property type="molecule type" value="Genomic_DNA"/>
</dbReference>
<evidence type="ECO:0000313" key="2">
    <source>
        <dbReference type="EMBL" id="MFC6837248.1"/>
    </source>
</evidence>
<dbReference type="Proteomes" id="UP001596406">
    <property type="component" value="Unassembled WGS sequence"/>
</dbReference>
<protein>
    <submittedName>
        <fullName evidence="2">Universal stress protein</fullName>
    </submittedName>
</protein>